<evidence type="ECO:0000313" key="14">
    <source>
        <dbReference type="Proteomes" id="UP001152798"/>
    </source>
</evidence>
<comment type="subunit">
    <text evidence="10">Interacts with PCSK6 (immature form including the propeptide); probably involved in the maturation and the secretion of PCSK6.</text>
</comment>
<dbReference type="Proteomes" id="UP001152798">
    <property type="component" value="Chromosome 1"/>
</dbReference>
<evidence type="ECO:0000256" key="6">
    <source>
        <dbReference type="ARBA" id="ARBA00022837"/>
    </source>
</evidence>
<keyword evidence="4" id="KW-0677">Repeat</keyword>
<comment type="function">
    <text evidence="9">Probable molecular chaperone assisting protein biosynthesis and transport in the endoplasmic reticulum. Required for the proper biosynthesis and transport of pulmonary surfactant-associated protein A/SP-A, pulmonary surfactant-associated protein D/SP-D and the lipid transporter ABCA3. By regulating both the proper expression and the degradation through the endoplasmic reticulum-associated protein degradation pathway of these proteins plays a crucial role in pulmonary surfactant homeostasis. Has an anti-fibrotic activity by negatively regulating the secretion of type I and type III collagens. This calcium-binding protein also transiently associates with immature PCSK6 and regulates its secretion.</text>
</comment>
<dbReference type="AlphaFoldDB" id="A0A9P0EAJ4"/>
<dbReference type="CDD" id="cd16227">
    <property type="entry name" value="EFh_CREC_RCN2_like"/>
    <property type="match status" value="1"/>
</dbReference>
<dbReference type="GO" id="GO:0005788">
    <property type="term" value="C:endoplasmic reticulum lumen"/>
    <property type="evidence" value="ECO:0007669"/>
    <property type="project" value="UniProtKB-SubCell"/>
</dbReference>
<feature type="domain" description="EF-hand" evidence="12">
    <location>
        <begin position="120"/>
        <end position="155"/>
    </location>
</feature>
<dbReference type="PROSITE" id="PS50222">
    <property type="entry name" value="EF_HAND_2"/>
    <property type="match status" value="5"/>
</dbReference>
<evidence type="ECO:0000256" key="10">
    <source>
        <dbReference type="ARBA" id="ARBA00063143"/>
    </source>
</evidence>
<feature type="domain" description="EF-hand" evidence="12">
    <location>
        <begin position="84"/>
        <end position="119"/>
    </location>
</feature>
<dbReference type="InterPro" id="IPR011992">
    <property type="entry name" value="EF-hand-dom_pair"/>
</dbReference>
<keyword evidence="7" id="KW-0325">Glycoprotein</keyword>
<dbReference type="PROSITE" id="PS00018">
    <property type="entry name" value="EF_HAND_1"/>
    <property type="match status" value="5"/>
</dbReference>
<dbReference type="InterPro" id="IPR018247">
    <property type="entry name" value="EF_Hand_1_Ca_BS"/>
</dbReference>
<evidence type="ECO:0000256" key="11">
    <source>
        <dbReference type="ARBA" id="ARBA00072696"/>
    </source>
</evidence>
<sequence length="328" mass="38149">MFSRNCELKSIVAIIFISHLTFEVTPASPAHIHSIHKERVEDGSFVPRDHNHIVEGEHHSEFDHEAIIGSVKEAQEYDHLSPEESKRRLRILLGKMDLNKDEHIDRNELRAWILRSFKMLTEEESADRFEDADQNDDGKITWEEYKDDTYGSDDDLEGEGDMDTMLKQDKIMFEAADVNKDGLLDKKEFVSFSHPEEAPEMLPHILRNTLDEKDTNHDGMIDFQEFVGDKGRDHDKEWLISEKDKFDNDFDKDRDGKLNPNEILSWVVPSNDEIAQEEVTHLFASADEDHDNLLSFEEVIENHDIFVGSEVTDYGEHLHNIEDFKDEL</sequence>
<dbReference type="InterPro" id="IPR002048">
    <property type="entry name" value="EF_hand_dom"/>
</dbReference>
<dbReference type="Gene3D" id="1.10.238.10">
    <property type="entry name" value="EF-hand"/>
    <property type="match status" value="3"/>
</dbReference>
<evidence type="ECO:0000256" key="2">
    <source>
        <dbReference type="ARBA" id="ARBA00022723"/>
    </source>
</evidence>
<evidence type="ECO:0000256" key="7">
    <source>
        <dbReference type="ARBA" id="ARBA00023180"/>
    </source>
</evidence>
<evidence type="ECO:0000313" key="13">
    <source>
        <dbReference type="EMBL" id="CAH1391572.1"/>
    </source>
</evidence>
<reference evidence="13" key="1">
    <citation type="submission" date="2022-01" db="EMBL/GenBank/DDBJ databases">
        <authorList>
            <person name="King R."/>
        </authorList>
    </citation>
    <scope>NUCLEOTIDE SEQUENCE</scope>
</reference>
<dbReference type="PANTHER" id="PTHR10827">
    <property type="entry name" value="RETICULOCALBIN"/>
    <property type="match status" value="1"/>
</dbReference>
<dbReference type="EMBL" id="OV725077">
    <property type="protein sequence ID" value="CAH1391572.1"/>
    <property type="molecule type" value="Genomic_DNA"/>
</dbReference>
<evidence type="ECO:0000256" key="8">
    <source>
        <dbReference type="ARBA" id="ARBA00023186"/>
    </source>
</evidence>
<comment type="subcellular location">
    <subcellularLocation>
        <location evidence="1">Endoplasmic reticulum lumen</location>
    </subcellularLocation>
</comment>
<keyword evidence="2" id="KW-0479">Metal-binding</keyword>
<dbReference type="OrthoDB" id="293868at2759"/>
<feature type="domain" description="EF-hand" evidence="12">
    <location>
        <begin position="248"/>
        <end position="273"/>
    </location>
</feature>
<name>A0A9P0EAJ4_NEZVI</name>
<keyword evidence="8" id="KW-0143">Chaperone</keyword>
<dbReference type="GO" id="GO:0005509">
    <property type="term" value="F:calcium ion binding"/>
    <property type="evidence" value="ECO:0007669"/>
    <property type="project" value="InterPro"/>
</dbReference>
<evidence type="ECO:0000256" key="3">
    <source>
        <dbReference type="ARBA" id="ARBA00022729"/>
    </source>
</evidence>
<proteinExistence type="predicted"/>
<dbReference type="PANTHER" id="PTHR10827:SF95">
    <property type="entry name" value="LD34388P"/>
    <property type="match status" value="1"/>
</dbReference>
<dbReference type="Pfam" id="PF13499">
    <property type="entry name" value="EF-hand_7"/>
    <property type="match status" value="2"/>
</dbReference>
<dbReference type="SMART" id="SM00054">
    <property type="entry name" value="EFh"/>
    <property type="match status" value="6"/>
</dbReference>
<feature type="domain" description="EF-hand" evidence="12">
    <location>
        <begin position="164"/>
        <end position="199"/>
    </location>
</feature>
<dbReference type="FunFam" id="1.10.238.10:FF:000104">
    <property type="entry name" value="calumenin isoform X1"/>
    <property type="match status" value="1"/>
</dbReference>
<evidence type="ECO:0000256" key="1">
    <source>
        <dbReference type="ARBA" id="ARBA00004319"/>
    </source>
</evidence>
<evidence type="ECO:0000259" key="12">
    <source>
        <dbReference type="PROSITE" id="PS50222"/>
    </source>
</evidence>
<accession>A0A9P0EAJ4</accession>
<protein>
    <recommendedName>
        <fullName evidence="11">Reticulocalbin-3</fullName>
    </recommendedName>
</protein>
<feature type="domain" description="EF-hand" evidence="12">
    <location>
        <begin position="274"/>
        <end position="309"/>
    </location>
</feature>
<evidence type="ECO:0000256" key="5">
    <source>
        <dbReference type="ARBA" id="ARBA00022824"/>
    </source>
</evidence>
<gene>
    <name evidence="13" type="ORF">NEZAVI_LOCUS2569</name>
</gene>
<dbReference type="Pfam" id="PF13202">
    <property type="entry name" value="EF-hand_5"/>
    <property type="match status" value="1"/>
</dbReference>
<keyword evidence="6" id="KW-0106">Calcium</keyword>
<dbReference type="GO" id="GO:0015031">
    <property type="term" value="P:protein transport"/>
    <property type="evidence" value="ECO:0007669"/>
    <property type="project" value="UniProtKB-ARBA"/>
</dbReference>
<keyword evidence="5" id="KW-0256">Endoplasmic reticulum</keyword>
<keyword evidence="14" id="KW-1185">Reference proteome</keyword>
<keyword evidence="3" id="KW-0732">Signal</keyword>
<evidence type="ECO:0000256" key="9">
    <source>
        <dbReference type="ARBA" id="ARBA00056975"/>
    </source>
</evidence>
<evidence type="ECO:0000256" key="4">
    <source>
        <dbReference type="ARBA" id="ARBA00022737"/>
    </source>
</evidence>
<organism evidence="13 14">
    <name type="scientific">Nezara viridula</name>
    <name type="common">Southern green stink bug</name>
    <name type="synonym">Cimex viridulus</name>
    <dbReference type="NCBI Taxonomy" id="85310"/>
    <lineage>
        <taxon>Eukaryota</taxon>
        <taxon>Metazoa</taxon>
        <taxon>Ecdysozoa</taxon>
        <taxon>Arthropoda</taxon>
        <taxon>Hexapoda</taxon>
        <taxon>Insecta</taxon>
        <taxon>Pterygota</taxon>
        <taxon>Neoptera</taxon>
        <taxon>Paraneoptera</taxon>
        <taxon>Hemiptera</taxon>
        <taxon>Heteroptera</taxon>
        <taxon>Panheteroptera</taxon>
        <taxon>Pentatomomorpha</taxon>
        <taxon>Pentatomoidea</taxon>
        <taxon>Pentatomidae</taxon>
        <taxon>Pentatominae</taxon>
        <taxon>Nezara</taxon>
    </lineage>
</organism>
<dbReference type="SUPFAM" id="SSF47473">
    <property type="entry name" value="EF-hand"/>
    <property type="match status" value="2"/>
</dbReference>